<sequence>MKKNWKGLYRLLQRYQDNSINPIKKQVVDFWYDSLGAKDTDNDLLEDEQAKIQMWNSIKLGMHGQAETPEPILTTKWWHSAYVKLAAACIILVAGFIVYKSSVSNKYSIIAKVPDSEIRELLRNTNETNRLKLVKLSDGSEITLDPGATLYFPEVFAVSERKVF</sequence>
<keyword evidence="3" id="KW-1185">Reference proteome</keyword>
<keyword evidence="1" id="KW-1133">Transmembrane helix</keyword>
<comment type="caution">
    <text evidence="2">The sequence shown here is derived from an EMBL/GenBank/DDBJ whole genome shotgun (WGS) entry which is preliminary data.</text>
</comment>
<dbReference type="RefSeq" id="WP_137340017.1">
    <property type="nucleotide sequence ID" value="NZ_BSQH01000014.1"/>
</dbReference>
<dbReference type="EMBL" id="SZVO01000004">
    <property type="protein sequence ID" value="TKT92472.1"/>
    <property type="molecule type" value="Genomic_DNA"/>
</dbReference>
<keyword evidence="1" id="KW-0812">Transmembrane</keyword>
<dbReference type="AlphaFoldDB" id="A0A4U6D594"/>
<protein>
    <recommendedName>
        <fullName evidence="4">FecR domain-containing protein</fullName>
    </recommendedName>
</protein>
<gene>
    <name evidence="2" type="ORF">FDK13_10940</name>
</gene>
<reference evidence="2 3" key="1">
    <citation type="submission" date="2019-05" db="EMBL/GenBank/DDBJ databases">
        <title>Dyadobacter AR-3-8 sp. nov., isolated from arctic soil.</title>
        <authorList>
            <person name="Chaudhary D.K."/>
        </authorList>
    </citation>
    <scope>NUCLEOTIDE SEQUENCE [LARGE SCALE GENOMIC DNA]</scope>
    <source>
        <strain evidence="2 3">AR-3-8</strain>
    </source>
</reference>
<keyword evidence="1" id="KW-0472">Membrane</keyword>
<dbReference type="Proteomes" id="UP000304900">
    <property type="component" value="Unassembled WGS sequence"/>
</dbReference>
<evidence type="ECO:0000256" key="1">
    <source>
        <dbReference type="SAM" id="Phobius"/>
    </source>
</evidence>
<organism evidence="2 3">
    <name type="scientific">Dyadobacter frigoris</name>
    <dbReference type="NCBI Taxonomy" id="2576211"/>
    <lineage>
        <taxon>Bacteria</taxon>
        <taxon>Pseudomonadati</taxon>
        <taxon>Bacteroidota</taxon>
        <taxon>Cytophagia</taxon>
        <taxon>Cytophagales</taxon>
        <taxon>Spirosomataceae</taxon>
        <taxon>Dyadobacter</taxon>
    </lineage>
</organism>
<evidence type="ECO:0000313" key="3">
    <source>
        <dbReference type="Proteomes" id="UP000304900"/>
    </source>
</evidence>
<name>A0A4U6D594_9BACT</name>
<evidence type="ECO:0000313" key="2">
    <source>
        <dbReference type="EMBL" id="TKT92472.1"/>
    </source>
</evidence>
<accession>A0A4U6D594</accession>
<feature type="transmembrane region" description="Helical" evidence="1">
    <location>
        <begin position="81"/>
        <end position="99"/>
    </location>
</feature>
<evidence type="ECO:0008006" key="4">
    <source>
        <dbReference type="Google" id="ProtNLM"/>
    </source>
</evidence>
<proteinExistence type="predicted"/>
<dbReference type="OrthoDB" id="1452822at2"/>